<reference evidence="2" key="1">
    <citation type="journal article" date="2019" name="MBio">
        <title>Virus Genomes from Deep Sea Sediments Expand the Ocean Megavirome and Support Independent Origins of Viral Gigantism.</title>
        <authorList>
            <person name="Backstrom D."/>
            <person name="Yutin N."/>
            <person name="Jorgensen S.L."/>
            <person name="Dharamshi J."/>
            <person name="Homa F."/>
            <person name="Zaremba-Niedwiedzka K."/>
            <person name="Spang A."/>
            <person name="Wolf Y.I."/>
            <person name="Koonin E.V."/>
            <person name="Ettema T.J."/>
        </authorList>
    </citation>
    <scope>NUCLEOTIDE SEQUENCE</scope>
</reference>
<keyword evidence="2" id="KW-0808">Transferase</keyword>
<feature type="transmembrane region" description="Helical" evidence="1">
    <location>
        <begin position="248"/>
        <end position="270"/>
    </location>
</feature>
<keyword evidence="1" id="KW-1133">Transmembrane helix</keyword>
<keyword evidence="1" id="KW-0812">Transmembrane</keyword>
<organism evidence="2">
    <name type="scientific">Pithovirus LCPAC202</name>
    <dbReference type="NCBI Taxonomy" id="2506592"/>
    <lineage>
        <taxon>Viruses</taxon>
        <taxon>Pithoviruses</taxon>
    </lineage>
</organism>
<sequence length="295" mass="33254">MSDHEFRFRNQPSSRGTESADDSVIVYLLTDCPKRHKVQKLIRYFDSSPFFILKVTNLPPKAKVNTNNGMTQEQAVEICRFDQVLTEASDEYPNKYVIVIKDSSIATSTPESLERTIRKTIEFGEWDVCYLTRWLDLCNLYKDPIKIKGSMKVIVRTLSPNGTQALLFSPEGRDIVIGRKKMKNGEHFTPIQIPLGSKLNQEISNKNLFALCTVPNEFEFDVFRTTKTSDLAKLSDCRRPESKDQGPGAIPLLWFIVIVVAVILIAWALYTIGPSYHGLTPDKNIPGGSAPPKPS</sequence>
<protein>
    <submittedName>
        <fullName evidence="2">Glycosyltransferase family 25</fullName>
    </submittedName>
</protein>
<dbReference type="EMBL" id="MK500512">
    <property type="protein sequence ID" value="QBK91148.1"/>
    <property type="molecule type" value="Genomic_DNA"/>
</dbReference>
<proteinExistence type="predicted"/>
<evidence type="ECO:0000256" key="1">
    <source>
        <dbReference type="SAM" id="Phobius"/>
    </source>
</evidence>
<gene>
    <name evidence="2" type="ORF">LCPAC202_01220</name>
</gene>
<keyword evidence="1" id="KW-0472">Membrane</keyword>
<dbReference type="GO" id="GO:0016740">
    <property type="term" value="F:transferase activity"/>
    <property type="evidence" value="ECO:0007669"/>
    <property type="project" value="UniProtKB-KW"/>
</dbReference>
<accession>A0A481Z5L1</accession>
<name>A0A481Z5L1_9VIRU</name>
<evidence type="ECO:0000313" key="2">
    <source>
        <dbReference type="EMBL" id="QBK91148.1"/>
    </source>
</evidence>